<feature type="region of interest" description="Disordered" evidence="12">
    <location>
        <begin position="1"/>
        <end position="30"/>
    </location>
</feature>
<dbReference type="EMBL" id="AKHW03006878">
    <property type="protein sequence ID" value="KYO17692.1"/>
    <property type="molecule type" value="Genomic_DNA"/>
</dbReference>
<protein>
    <recommendedName>
        <fullName evidence="10">D-serine dehydratase</fullName>
        <ecNumber evidence="9">4.3.1.18</ecNumber>
    </recommendedName>
    <alternativeName>
        <fullName evidence="11">D-serine deaminase</fullName>
    </alternativeName>
</protein>
<evidence type="ECO:0000256" key="8">
    <source>
        <dbReference type="ARBA" id="ARBA00051198"/>
    </source>
</evidence>
<reference evidence="14 15" key="1">
    <citation type="journal article" date="2012" name="Genome Biol.">
        <title>Sequencing three crocodilian genomes to illuminate the evolution of archosaurs and amniotes.</title>
        <authorList>
            <person name="St John J.A."/>
            <person name="Braun E.L."/>
            <person name="Isberg S.R."/>
            <person name="Miles L.G."/>
            <person name="Chong A.Y."/>
            <person name="Gongora J."/>
            <person name="Dalzell P."/>
            <person name="Moran C."/>
            <person name="Bed'hom B."/>
            <person name="Abzhanov A."/>
            <person name="Burgess S.C."/>
            <person name="Cooksey A.M."/>
            <person name="Castoe T.A."/>
            <person name="Crawford N.G."/>
            <person name="Densmore L.D."/>
            <person name="Drew J.C."/>
            <person name="Edwards S.V."/>
            <person name="Faircloth B.C."/>
            <person name="Fujita M.K."/>
            <person name="Greenwold M.J."/>
            <person name="Hoffmann F.G."/>
            <person name="Howard J.M."/>
            <person name="Iguchi T."/>
            <person name="Janes D.E."/>
            <person name="Khan S.Y."/>
            <person name="Kohno S."/>
            <person name="de Koning A.J."/>
            <person name="Lance S.L."/>
            <person name="McCarthy F.M."/>
            <person name="McCormack J.E."/>
            <person name="Merchant M.E."/>
            <person name="Peterson D.G."/>
            <person name="Pollock D.D."/>
            <person name="Pourmand N."/>
            <person name="Raney B.J."/>
            <person name="Roessler K.A."/>
            <person name="Sanford J.R."/>
            <person name="Sawyer R.H."/>
            <person name="Schmidt C.J."/>
            <person name="Triplett E.W."/>
            <person name="Tuberville T.D."/>
            <person name="Venegas-Anaya M."/>
            <person name="Howard J.T."/>
            <person name="Jarvis E.D."/>
            <person name="Guillette L.J.Jr."/>
            <person name="Glenn T.C."/>
            <person name="Green R.E."/>
            <person name="Ray D.A."/>
        </authorList>
    </citation>
    <scope>NUCLEOTIDE SEQUENCE [LARGE SCALE GENOMIC DNA]</scope>
    <source>
        <strain evidence="14">KSC_2009_1</strain>
    </source>
</reference>
<comment type="catalytic activity">
    <reaction evidence="8">
        <text>D-serine = pyruvate + NH4(+)</text>
        <dbReference type="Rhea" id="RHEA:13977"/>
        <dbReference type="ChEBI" id="CHEBI:15361"/>
        <dbReference type="ChEBI" id="CHEBI:28938"/>
        <dbReference type="ChEBI" id="CHEBI:35247"/>
        <dbReference type="EC" id="4.3.1.18"/>
    </reaction>
    <physiologicalReaction direction="left-to-right" evidence="8">
        <dbReference type="Rhea" id="RHEA:13978"/>
    </physiologicalReaction>
</comment>
<evidence type="ECO:0000256" key="12">
    <source>
        <dbReference type="SAM" id="MobiDB-lite"/>
    </source>
</evidence>
<dbReference type="SMART" id="SM01119">
    <property type="entry name" value="D-ser_dehydrat"/>
    <property type="match status" value="1"/>
</dbReference>
<dbReference type="GO" id="GO:0046872">
    <property type="term" value="F:metal ion binding"/>
    <property type="evidence" value="ECO:0007669"/>
    <property type="project" value="UniProtKB-KW"/>
</dbReference>
<evidence type="ECO:0000256" key="4">
    <source>
        <dbReference type="ARBA" id="ARBA00022723"/>
    </source>
</evidence>
<dbReference type="InterPro" id="IPR042208">
    <property type="entry name" value="D-ser_dehydrat-like_sf"/>
</dbReference>
<organism evidence="14 15">
    <name type="scientific">Alligator mississippiensis</name>
    <name type="common">American alligator</name>
    <dbReference type="NCBI Taxonomy" id="8496"/>
    <lineage>
        <taxon>Eukaryota</taxon>
        <taxon>Metazoa</taxon>
        <taxon>Chordata</taxon>
        <taxon>Craniata</taxon>
        <taxon>Vertebrata</taxon>
        <taxon>Euteleostomi</taxon>
        <taxon>Archelosauria</taxon>
        <taxon>Archosauria</taxon>
        <taxon>Crocodylia</taxon>
        <taxon>Alligatoridae</taxon>
        <taxon>Alligatorinae</taxon>
        <taxon>Alligator</taxon>
    </lineage>
</organism>
<dbReference type="SUPFAM" id="SSF51419">
    <property type="entry name" value="PLP-binding barrel"/>
    <property type="match status" value="1"/>
</dbReference>
<accession>A0A151LZN2</accession>
<dbReference type="FunFam" id="3.20.20.10:FF:000016">
    <property type="entry name" value="D-serine dehydratase"/>
    <property type="match status" value="1"/>
</dbReference>
<evidence type="ECO:0000256" key="3">
    <source>
        <dbReference type="ARBA" id="ARBA00005323"/>
    </source>
</evidence>
<proteinExistence type="inferred from homology"/>
<dbReference type="GO" id="GO:0008721">
    <property type="term" value="F:D-serine ammonia-lyase activity"/>
    <property type="evidence" value="ECO:0007669"/>
    <property type="project" value="UniProtKB-EC"/>
</dbReference>
<gene>
    <name evidence="14" type="primary">CHDSD</name>
    <name evidence="14" type="ORF">Y1Q_0014279</name>
</gene>
<dbReference type="Proteomes" id="UP000050525">
    <property type="component" value="Unassembled WGS sequence"/>
</dbReference>
<evidence type="ECO:0000313" key="14">
    <source>
        <dbReference type="EMBL" id="KYO17692.1"/>
    </source>
</evidence>
<keyword evidence="5" id="KW-0862">Zinc</keyword>
<dbReference type="PANTHER" id="PTHR28004">
    <property type="entry name" value="ZGC:162816-RELATED"/>
    <property type="match status" value="1"/>
</dbReference>
<keyword evidence="15" id="KW-1185">Reference proteome</keyword>
<evidence type="ECO:0000256" key="1">
    <source>
        <dbReference type="ARBA" id="ARBA00001933"/>
    </source>
</evidence>
<comment type="cofactor">
    <cofactor evidence="2">
        <name>Zn(2+)</name>
        <dbReference type="ChEBI" id="CHEBI:29105"/>
    </cofactor>
</comment>
<comment type="similarity">
    <text evidence="3">Belongs to the DSD1 family.</text>
</comment>
<dbReference type="Gene3D" id="3.20.20.10">
    <property type="entry name" value="Alanine racemase"/>
    <property type="match status" value="1"/>
</dbReference>
<dbReference type="InterPro" id="IPR051466">
    <property type="entry name" value="D-amino_acid_metab_enzyme"/>
</dbReference>
<dbReference type="InterPro" id="IPR029066">
    <property type="entry name" value="PLP-binding_barrel"/>
</dbReference>
<dbReference type="Pfam" id="PF01168">
    <property type="entry name" value="Ala_racemase_N"/>
    <property type="match status" value="1"/>
</dbReference>
<dbReference type="EC" id="4.3.1.18" evidence="9"/>
<evidence type="ECO:0000259" key="13">
    <source>
        <dbReference type="SMART" id="SM01119"/>
    </source>
</evidence>
<dbReference type="AlphaFoldDB" id="A0A151LZN2"/>
<dbReference type="InterPro" id="IPR026956">
    <property type="entry name" value="D-ser_dehydrat-like_dom"/>
</dbReference>
<dbReference type="GO" id="GO:0036088">
    <property type="term" value="P:D-serine catabolic process"/>
    <property type="evidence" value="ECO:0007669"/>
    <property type="project" value="TreeGrafter"/>
</dbReference>
<comment type="caution">
    <text evidence="14">The sequence shown here is derived from an EMBL/GenBank/DDBJ whole genome shotgun (WGS) entry which is preliminary data.</text>
</comment>
<comment type="cofactor">
    <cofactor evidence="1">
        <name>pyridoxal 5'-phosphate</name>
        <dbReference type="ChEBI" id="CHEBI:597326"/>
    </cofactor>
</comment>
<dbReference type="InterPro" id="IPR001608">
    <property type="entry name" value="Ala_racemase_N"/>
</dbReference>
<keyword evidence="4" id="KW-0479">Metal-binding</keyword>
<evidence type="ECO:0000256" key="5">
    <source>
        <dbReference type="ARBA" id="ARBA00022833"/>
    </source>
</evidence>
<keyword evidence="6" id="KW-0663">Pyridoxal phosphate</keyword>
<dbReference type="Gene3D" id="2.40.37.20">
    <property type="entry name" value="D-serine dehydratase-like domain"/>
    <property type="match status" value="1"/>
</dbReference>
<evidence type="ECO:0000256" key="11">
    <source>
        <dbReference type="ARBA" id="ARBA00075219"/>
    </source>
</evidence>
<feature type="domain" description="D-serine dehydratase-like" evidence="13">
    <location>
        <begin position="299"/>
        <end position="397"/>
    </location>
</feature>
<evidence type="ECO:0000256" key="10">
    <source>
        <dbReference type="ARBA" id="ARBA00069616"/>
    </source>
</evidence>
<dbReference type="Pfam" id="PF14031">
    <property type="entry name" value="D-ser_dehydrat"/>
    <property type="match status" value="1"/>
</dbReference>
<evidence type="ECO:0000256" key="7">
    <source>
        <dbReference type="ARBA" id="ARBA00023239"/>
    </source>
</evidence>
<name>A0A151LZN2_ALLMI</name>
<evidence type="ECO:0000256" key="2">
    <source>
        <dbReference type="ARBA" id="ARBA00001947"/>
    </source>
</evidence>
<dbReference type="PANTHER" id="PTHR28004:SF2">
    <property type="entry name" value="D-SERINE DEHYDRATASE"/>
    <property type="match status" value="1"/>
</dbReference>
<evidence type="ECO:0000256" key="9">
    <source>
        <dbReference type="ARBA" id="ARBA00066349"/>
    </source>
</evidence>
<keyword evidence="7" id="KW-0456">Lyase</keyword>
<evidence type="ECO:0000313" key="15">
    <source>
        <dbReference type="Proteomes" id="UP000050525"/>
    </source>
</evidence>
<evidence type="ECO:0000256" key="6">
    <source>
        <dbReference type="ARBA" id="ARBA00022898"/>
    </source>
</evidence>
<sequence length="411" mass="44401">MPEEGDLVHSQAGVQTTRPVQAAYGATPGSHCSRGSAMWVGRRVAELPTPAFVVDEAVARRNAERMLQRCRALGLRLRPHMKTHKTLEGGELMTGGTRRGIVVSTLAEARFFAAGGFDDILYAYPLPFDKLEECAVLAQRLEAFQVLVDSRDALAQLRRRRLARGVRWLVWMKLDCGNGRAGLRHTDPGALELARAIAQEAPEEVALAGVYAHCGNTYGCSGVPEIQAVAQATTAATLEFMGTLQEAGVTCPASSIGSTPSCSHPVADMGKLTEVHPGNYIFYDLQQVTIGSCQLEDVAVRVLTRVIGHYPHRNQLLVDCGWAGLSLHGLGQLPTGYALIEGHPDLKLVGMTQEHGRVEPVVGALDFSKFPLGSLLALIPYHACATAAMHPVYYVHAEGKVVATWKPVRGW</sequence>